<dbReference type="InterPro" id="IPR016024">
    <property type="entry name" value="ARM-type_fold"/>
</dbReference>
<evidence type="ECO:0000313" key="2">
    <source>
        <dbReference type="EMBL" id="MDD2110634.1"/>
    </source>
</evidence>
<name>A0A9X4HYI7_9PSED</name>
<evidence type="ECO:0000256" key="1">
    <source>
        <dbReference type="SAM" id="Coils"/>
    </source>
</evidence>
<dbReference type="Proteomes" id="UP001150728">
    <property type="component" value="Unassembled WGS sequence"/>
</dbReference>
<gene>
    <name evidence="2" type="ORF">NP554_02305</name>
</gene>
<dbReference type="RefSeq" id="WP_274119775.1">
    <property type="nucleotide sequence ID" value="NZ_JANIAM010000001.1"/>
</dbReference>
<feature type="coiled-coil region" evidence="1">
    <location>
        <begin position="99"/>
        <end position="126"/>
    </location>
</feature>
<dbReference type="SUPFAM" id="SSF48371">
    <property type="entry name" value="ARM repeat"/>
    <property type="match status" value="1"/>
</dbReference>
<dbReference type="AlphaFoldDB" id="A0A9X4HYI7"/>
<protein>
    <submittedName>
        <fullName evidence="2">Uncharacterized protein</fullName>
    </submittedName>
</protein>
<organism evidence="2 3">
    <name type="scientific">Pseudomonas asiatica</name>
    <dbReference type="NCBI Taxonomy" id="2219225"/>
    <lineage>
        <taxon>Bacteria</taxon>
        <taxon>Pseudomonadati</taxon>
        <taxon>Pseudomonadota</taxon>
        <taxon>Gammaproteobacteria</taxon>
        <taxon>Pseudomonadales</taxon>
        <taxon>Pseudomonadaceae</taxon>
        <taxon>Pseudomonas</taxon>
    </lineage>
</organism>
<accession>A0A9X4HYI7</accession>
<dbReference type="EMBL" id="JANIAM010000001">
    <property type="protein sequence ID" value="MDD2110634.1"/>
    <property type="molecule type" value="Genomic_DNA"/>
</dbReference>
<comment type="caution">
    <text evidence="2">The sequence shown here is derived from an EMBL/GenBank/DDBJ whole genome shotgun (WGS) entry which is preliminary data.</text>
</comment>
<sequence length="864" mass="95880">MNEDEYERAVETGLRNNEVIKLVHNYCSHARVVNRGGVGLIAQMTGLPIGMLGVDCDYAHASGMAGWDLEPSAVDFYDRNCAHCDKRLAVQMPNLLMLVDERDRAVERHKEAKRKAQAQAESAHRARIAQRAALRVGQSAACCSLLDDLDTLDACPSDEVKTRIVETAKLAPEIFTTPLIDYFFELATSNEINVKEQALSVIQQVCGDKARISEAAFDCLAKHDAVEIAADIVMAYPEMVAPAKVERAIPALIAHAKRPRSQIDIATTISRPEPLKAIYRSWPEVVRNVIQRLLDQRQSYSVRLGVAALHVLHNENQALLPSFARTLISKLARAHLLLEKDQTDRELGMVCGDLRRIVALALYAAPERIDEVISEFFDSSSLDGEERLTAIYEELLRLSIHVDEDLDSVIVTSSNAVYSVLLRRLLKLAGTSKNQKVLRLVVQAFSNEPDEIVAAGKHNIDALLGTAAVLDTRIEAFEAEQNATPATNLNDHLEAQNSANTLYQLRKSCAVIAATAAKGSDRLVHSYVEFLNSIDEQRDGLSSTITLATPCLIDSPSTLNIVLPHLYSSLVGASVLRRAAAGQALGELKKARVSDLPELVLEAFVLLLQDPYVMVHKAAASALSSIDLPDILERRAGEALLNLIFYYSSKKEEHHFLIRCIRLHLDRFSSPQLLQAGLDNRFIKFLMTVPASFYSRDFSRMGKALSSASNFLELVIYTFDDPELNEHCEENAVTLVHLIPDAKALERADDLVKLVKRQSGRLILAGAVVELLTRVGAWTQAVAAIQSSWDAIPNTVPKRRFKWYRRLHVVAAQFEAAVAAEDVPTQEALQTEWLQLEALLKEDEKQYESRRSYLPNFLQPDPGS</sequence>
<proteinExistence type="predicted"/>
<evidence type="ECO:0000313" key="3">
    <source>
        <dbReference type="Proteomes" id="UP001150728"/>
    </source>
</evidence>
<reference evidence="2" key="1">
    <citation type="submission" date="2022-07" db="EMBL/GenBank/DDBJ databases">
        <title>Multi-strain Analysis of Pseudomonas putida Reveals Metabolic and Genetic Diversity.</title>
        <authorList>
            <person name="Monk J.M."/>
        </authorList>
    </citation>
    <scope>NUCLEOTIDE SEQUENCE</scope>
    <source>
        <strain evidence="2">17633</strain>
    </source>
</reference>
<keyword evidence="1" id="KW-0175">Coiled coil</keyword>